<proteinExistence type="predicted"/>
<sequence>MNNNTFIVSPSKFGVRREYLIPSLLMEQKKSLIVFDNNVNNSYEYTNKQKQEQGYLVFKYDLFDKELYIKLQQLLTDKNTQKYIFYIQQGAFTLNQEFRTKNGNEKMGELFRMILEESTSSGIHIFIKDFLRHDPENKELLKILNTGRNKKISVTIMEYSYKECIEVIKNCFSKIFVFGIMDIGDAEYFSKASNNLVTPVEMMYMPDNKALVLLSNKPPKIVEKAMAYKMERV</sequence>
<reference evidence="1 2" key="1">
    <citation type="submission" date="2013-01" db="EMBL/GenBank/DDBJ databases">
        <title>The Genome Sequence of Bacillus cereus TIAC219.</title>
        <authorList>
            <consortium name="The Broad Institute Genome Sequencing Platform"/>
            <consortium name="The Broad Institute Genome Sequencing Center for Infectious Disease"/>
            <person name="Feldgarden M."/>
            <person name="Van der Auwera G.A."/>
            <person name="Mahillon J."/>
            <person name="Duprez V."/>
            <person name="Timmery S."/>
            <person name="Mattelet C."/>
            <person name="Dierick K."/>
            <person name="Sun M."/>
            <person name="Yu Z."/>
            <person name="Zhu L."/>
            <person name="Hu X."/>
            <person name="Shank E.B."/>
            <person name="Swiecicka I."/>
            <person name="Hansen B.M."/>
            <person name="Andrup L."/>
            <person name="Walker B."/>
            <person name="Young S.K."/>
            <person name="Zeng Q."/>
            <person name="Gargeya S."/>
            <person name="Fitzgerald M."/>
            <person name="Haas B."/>
            <person name="Abouelleil A."/>
            <person name="Alvarado L."/>
            <person name="Arachchi H.M."/>
            <person name="Berlin A.M."/>
            <person name="Chapman S.B."/>
            <person name="Dewar J."/>
            <person name="Goldberg J."/>
            <person name="Griggs A."/>
            <person name="Gujja S."/>
            <person name="Hansen M."/>
            <person name="Howarth C."/>
            <person name="Imamovic A."/>
            <person name="Larimer J."/>
            <person name="McCowan C."/>
            <person name="Murphy C."/>
            <person name="Neiman D."/>
            <person name="Pearson M."/>
            <person name="Priest M."/>
            <person name="Roberts A."/>
            <person name="Saif S."/>
            <person name="Shea T."/>
            <person name="Sisk P."/>
            <person name="Sykes S."/>
            <person name="Wortman J."/>
            <person name="Nusbaum C."/>
            <person name="Birren B."/>
        </authorList>
    </citation>
    <scope>NUCLEOTIDE SEQUENCE [LARGE SCALE GENOMIC DNA]</scope>
    <source>
        <strain evidence="1 2">TIAC219</strain>
    </source>
</reference>
<dbReference type="Pfam" id="PF02534">
    <property type="entry name" value="T4SS-DNA_transf"/>
    <property type="match status" value="1"/>
</dbReference>
<dbReference type="AlphaFoldDB" id="A0ABC9SQX9"/>
<dbReference type="Proteomes" id="UP000014060">
    <property type="component" value="Unassembled WGS sequence"/>
</dbReference>
<protein>
    <recommendedName>
        <fullName evidence="3">Type IV secretory system conjugative DNA transfer family protein</fullName>
    </recommendedName>
</protein>
<dbReference type="Gene3D" id="3.40.50.300">
    <property type="entry name" value="P-loop containing nucleotide triphosphate hydrolases"/>
    <property type="match status" value="1"/>
</dbReference>
<dbReference type="EMBL" id="AHCJ01000081">
    <property type="protein sequence ID" value="EOQ58017.1"/>
    <property type="molecule type" value="Genomic_DNA"/>
</dbReference>
<evidence type="ECO:0000313" key="2">
    <source>
        <dbReference type="Proteomes" id="UP000014060"/>
    </source>
</evidence>
<comment type="caution">
    <text evidence="1">The sequence shown here is derived from an EMBL/GenBank/DDBJ whole genome shotgun (WGS) entry which is preliminary data.</text>
</comment>
<organism evidence="1 2">
    <name type="scientific">Bacillus cereus TIAC219</name>
    <dbReference type="NCBI Taxonomy" id="718222"/>
    <lineage>
        <taxon>Bacteria</taxon>
        <taxon>Bacillati</taxon>
        <taxon>Bacillota</taxon>
        <taxon>Bacilli</taxon>
        <taxon>Bacillales</taxon>
        <taxon>Bacillaceae</taxon>
        <taxon>Bacillus</taxon>
        <taxon>Bacillus cereus group</taxon>
    </lineage>
</organism>
<accession>A0ABC9SQX9</accession>
<evidence type="ECO:0000313" key="1">
    <source>
        <dbReference type="EMBL" id="EOQ58017.1"/>
    </source>
</evidence>
<evidence type="ECO:0008006" key="3">
    <source>
        <dbReference type="Google" id="ProtNLM"/>
    </source>
</evidence>
<gene>
    <name evidence="1" type="ORF">IAY_06675</name>
</gene>
<name>A0ABC9SQX9_BACCE</name>
<dbReference type="InterPro" id="IPR027417">
    <property type="entry name" value="P-loop_NTPase"/>
</dbReference>
<dbReference type="RefSeq" id="WP_001063952.1">
    <property type="nucleotide sequence ID" value="NZ_KB976013.1"/>
</dbReference>
<dbReference type="InterPro" id="IPR003688">
    <property type="entry name" value="TraG/VirD4"/>
</dbReference>